<keyword evidence="3" id="KW-1185">Reference proteome</keyword>
<dbReference type="SUPFAM" id="SSF53254">
    <property type="entry name" value="Phosphoglycerate mutase-like"/>
    <property type="match status" value="1"/>
</dbReference>
<dbReference type="InterPro" id="IPR029033">
    <property type="entry name" value="His_PPase_superfam"/>
</dbReference>
<dbReference type="GO" id="GO:0005737">
    <property type="term" value="C:cytoplasm"/>
    <property type="evidence" value="ECO:0007669"/>
    <property type="project" value="TreeGrafter"/>
</dbReference>
<dbReference type="SMART" id="SM00855">
    <property type="entry name" value="PGAM"/>
    <property type="match status" value="1"/>
</dbReference>
<dbReference type="PANTHER" id="PTHR48100">
    <property type="entry name" value="BROAD-SPECIFICITY PHOSPHATASE YOR283W-RELATED"/>
    <property type="match status" value="1"/>
</dbReference>
<comment type="caution">
    <text evidence="2">The sequence shown here is derived from an EMBL/GenBank/DDBJ whole genome shotgun (WGS) entry which is preliminary data.</text>
</comment>
<dbReference type="Proteomes" id="UP000279236">
    <property type="component" value="Unassembled WGS sequence"/>
</dbReference>
<keyword evidence="1" id="KW-0812">Transmembrane</keyword>
<dbReference type="Gene3D" id="3.40.50.1240">
    <property type="entry name" value="Phosphoglycerate mutase-like"/>
    <property type="match status" value="1"/>
</dbReference>
<name>A0A427XP12_9TREE</name>
<accession>A0A427XP12</accession>
<dbReference type="GeneID" id="39593635"/>
<dbReference type="AlphaFoldDB" id="A0A427XP12"/>
<evidence type="ECO:0000256" key="1">
    <source>
        <dbReference type="SAM" id="Phobius"/>
    </source>
</evidence>
<keyword evidence="1" id="KW-0472">Membrane</keyword>
<dbReference type="OrthoDB" id="496981at2759"/>
<dbReference type="CDD" id="cd07067">
    <property type="entry name" value="HP_PGM_like"/>
    <property type="match status" value="1"/>
</dbReference>
<protein>
    <recommendedName>
        <fullName evidence="4">Phosphoglycerate mutase</fullName>
    </recommendedName>
</protein>
<dbReference type="InterPro" id="IPR013078">
    <property type="entry name" value="His_Pase_superF_clade-1"/>
</dbReference>
<keyword evidence="1" id="KW-1133">Transmembrane helix</keyword>
<dbReference type="Pfam" id="PF00300">
    <property type="entry name" value="His_Phos_1"/>
    <property type="match status" value="1"/>
</dbReference>
<feature type="transmembrane region" description="Helical" evidence="1">
    <location>
        <begin position="54"/>
        <end position="78"/>
    </location>
</feature>
<evidence type="ECO:0000313" key="2">
    <source>
        <dbReference type="EMBL" id="RSH80512.1"/>
    </source>
</evidence>
<dbReference type="RefSeq" id="XP_028475459.1">
    <property type="nucleotide sequence ID" value="XM_028624387.1"/>
</dbReference>
<dbReference type="InterPro" id="IPR050275">
    <property type="entry name" value="PGM_Phosphatase"/>
</dbReference>
<dbReference type="PANTHER" id="PTHR48100:SF1">
    <property type="entry name" value="HISTIDINE PHOSPHATASE FAMILY PROTEIN-RELATED"/>
    <property type="match status" value="1"/>
</dbReference>
<evidence type="ECO:0000313" key="3">
    <source>
        <dbReference type="Proteomes" id="UP000279236"/>
    </source>
</evidence>
<dbReference type="GO" id="GO:0016791">
    <property type="term" value="F:phosphatase activity"/>
    <property type="evidence" value="ECO:0007669"/>
    <property type="project" value="TreeGrafter"/>
</dbReference>
<dbReference type="EMBL" id="RSCE01000008">
    <property type="protein sequence ID" value="RSH80512.1"/>
    <property type="molecule type" value="Genomic_DNA"/>
</dbReference>
<gene>
    <name evidence="2" type="ORF">EHS24_009092</name>
</gene>
<proteinExistence type="predicted"/>
<organism evidence="2 3">
    <name type="scientific">Apiotrichum porosum</name>
    <dbReference type="NCBI Taxonomy" id="105984"/>
    <lineage>
        <taxon>Eukaryota</taxon>
        <taxon>Fungi</taxon>
        <taxon>Dikarya</taxon>
        <taxon>Basidiomycota</taxon>
        <taxon>Agaricomycotina</taxon>
        <taxon>Tremellomycetes</taxon>
        <taxon>Trichosporonales</taxon>
        <taxon>Trichosporonaceae</taxon>
        <taxon>Apiotrichum</taxon>
    </lineage>
</organism>
<reference evidence="2 3" key="1">
    <citation type="submission" date="2018-11" db="EMBL/GenBank/DDBJ databases">
        <title>Genome sequence of Apiotrichum porosum DSM 27194.</title>
        <authorList>
            <person name="Aliyu H."/>
            <person name="Gorte O."/>
            <person name="Ochsenreither K."/>
        </authorList>
    </citation>
    <scope>NUCLEOTIDE SEQUENCE [LARGE SCALE GENOMIC DNA]</scope>
    <source>
        <strain evidence="2 3">DSM 27194</strain>
    </source>
</reference>
<sequence length="448" mass="48338">MLLPKKGGPDTAAGVDEATPLLVGQQDAQDGDVYADESLFLDARLRSVSTHLRIARLAAYSATAAMFAIVLALFAAIVTLPFGHHRAGHDADSYGGKTLAPANYTVVPGLFVQSDPGFNATGYDMLQDSFGLLDKSAGRWKNFTKFITSLNEDADEHTTYKVIFIARHGQGWHNVAESRYGTPAWNCYWSLLDGDGKLTWGPDAQLTPLGEDQAAAANAGWKDQISDGVPIPQSFYSSPLRRSASTLNITWSDITIDKGVRPVIKENLREIIGLHTCDKRSSKSLLAETYPDYTFEPSFTEHDPLWDPVYQETDTQEAVRLRLVLNEIFATDPHTFISITVHSGVINAFFMATGHPRFQVQTGGFVPVVLKAVSHPTATFSPITRGQSATAPICTADPTARVVSPARVSVAPTWYPACEGAQDGMVLCRGLATTGVAPVPTATAVPAT</sequence>
<evidence type="ECO:0008006" key="4">
    <source>
        <dbReference type="Google" id="ProtNLM"/>
    </source>
</evidence>